<keyword evidence="2" id="KW-1185">Reference proteome</keyword>
<dbReference type="Pfam" id="PF03662">
    <property type="entry name" value="Glyco_hydro_79n"/>
    <property type="match status" value="1"/>
</dbReference>
<dbReference type="AlphaFoldDB" id="A0A1A8TFX0"/>
<dbReference type="GO" id="GO:0031012">
    <property type="term" value="C:extracellular matrix"/>
    <property type="evidence" value="ECO:0007669"/>
    <property type="project" value="TreeGrafter"/>
</dbReference>
<organism evidence="1 2">
    <name type="scientific">Marinomonas spartinae</name>
    <dbReference type="NCBI Taxonomy" id="1792290"/>
    <lineage>
        <taxon>Bacteria</taxon>
        <taxon>Pseudomonadati</taxon>
        <taxon>Pseudomonadota</taxon>
        <taxon>Gammaproteobacteria</taxon>
        <taxon>Oceanospirillales</taxon>
        <taxon>Oceanospirillaceae</taxon>
        <taxon>Marinomonas</taxon>
    </lineage>
</organism>
<evidence type="ECO:0000313" key="2">
    <source>
        <dbReference type="Proteomes" id="UP000092544"/>
    </source>
</evidence>
<dbReference type="STRING" id="1792290.MSP8886_01941"/>
<dbReference type="PANTHER" id="PTHR46145">
    <property type="entry name" value="HEPARANASE"/>
    <property type="match status" value="1"/>
</dbReference>
<evidence type="ECO:0000313" key="1">
    <source>
        <dbReference type="EMBL" id="SBS30828.1"/>
    </source>
</evidence>
<dbReference type="Gene3D" id="3.20.20.80">
    <property type="entry name" value="Glycosidases"/>
    <property type="match status" value="1"/>
</dbReference>
<dbReference type="GO" id="GO:0005615">
    <property type="term" value="C:extracellular space"/>
    <property type="evidence" value="ECO:0007669"/>
    <property type="project" value="TreeGrafter"/>
</dbReference>
<sequence length="494" mass="56645">MFKRNRLIRWPYRRGVMRQTTKTQNNNVIISLNQTGSITQVDDKYLSFSIDISVLAGGFWWEGSTGSQQGLGTKKIPPLNLQPGKLDKLVQTLGPAYLRVGGSEADNIQYFDTTNTSSDTLVLRKTMWDDLHKFCERLELSLMFTFKYGLFNRQQHGHWQADEVIKLLKYSQDNHQHIAICELGNELNAYWAFHGITSQPRARLLAKDYDTFIRAIRHHSPNSKIAGPGSAFWPRLGETIKPFSNITPSFLSSLNEKLDIVDWHYYPFQSSRSPIRTRAATLRNTLSPRSLLDFQRYLTQLTTYRNKYQPQADIWTGETGSAQCGGEAKLSDRFASSFWWADQLGRGARLGQKVMIRQSLIGGDYALINRQSLKLNPDYWLSWLWKKLMGKEVYDVKSSDSDVLVYCHSARKEGKCTLMILNMSARHKIIQCQGFGTKKRRYEITADSLTSRKIRINGIRPKFNGGQVKLKDFPALSKLNVVSAYSISFWCFSL</sequence>
<dbReference type="InterPro" id="IPR017853">
    <property type="entry name" value="GH"/>
</dbReference>
<dbReference type="InterPro" id="IPR005199">
    <property type="entry name" value="Glyco_hydro_79"/>
</dbReference>
<accession>A0A1A8TFX0</accession>
<dbReference type="Proteomes" id="UP000092544">
    <property type="component" value="Unassembled WGS sequence"/>
</dbReference>
<proteinExistence type="predicted"/>
<dbReference type="GO" id="GO:0016020">
    <property type="term" value="C:membrane"/>
    <property type="evidence" value="ECO:0007669"/>
    <property type="project" value="InterPro"/>
</dbReference>
<reference evidence="1 2" key="1">
    <citation type="submission" date="2016-06" db="EMBL/GenBank/DDBJ databases">
        <authorList>
            <person name="Kjaerup R.B."/>
            <person name="Dalgaard T.S."/>
            <person name="Juul-Madsen H.R."/>
        </authorList>
    </citation>
    <scope>NUCLEOTIDE SEQUENCE [LARGE SCALE GENOMIC DNA]</scope>
    <source>
        <strain evidence="1 2">CECT 8886</strain>
    </source>
</reference>
<protein>
    <submittedName>
        <fullName evidence="1">Uncharacterized protein</fullName>
    </submittedName>
</protein>
<gene>
    <name evidence="1" type="ORF">MSP8886_01941</name>
</gene>
<name>A0A1A8TFX0_9GAMM</name>
<dbReference type="GO" id="GO:0016798">
    <property type="term" value="F:hydrolase activity, acting on glycosyl bonds"/>
    <property type="evidence" value="ECO:0007669"/>
    <property type="project" value="InterPro"/>
</dbReference>
<dbReference type="SUPFAM" id="SSF51445">
    <property type="entry name" value="(Trans)glycosidases"/>
    <property type="match status" value="1"/>
</dbReference>
<dbReference type="PANTHER" id="PTHR46145:SF4">
    <property type="entry name" value="HEPARANASE"/>
    <property type="match status" value="1"/>
</dbReference>
<dbReference type="EMBL" id="FLOB01000003">
    <property type="protein sequence ID" value="SBS30828.1"/>
    <property type="molecule type" value="Genomic_DNA"/>
</dbReference>